<evidence type="ECO:0000256" key="1">
    <source>
        <dbReference type="SAM" id="Phobius"/>
    </source>
</evidence>
<evidence type="ECO:0000313" key="3">
    <source>
        <dbReference type="Proteomes" id="UP001202328"/>
    </source>
</evidence>
<feature type="transmembrane region" description="Helical" evidence="1">
    <location>
        <begin position="74"/>
        <end position="95"/>
    </location>
</feature>
<keyword evidence="1" id="KW-0472">Membrane</keyword>
<dbReference type="Proteomes" id="UP001202328">
    <property type="component" value="Unassembled WGS sequence"/>
</dbReference>
<dbReference type="PANTHER" id="PTHR15852">
    <property type="entry name" value="PLASTID TRANSCRIPTIONALLY ACTIVE PROTEIN"/>
    <property type="match status" value="1"/>
</dbReference>
<organism evidence="2 3">
    <name type="scientific">Papaver atlanticum</name>
    <dbReference type="NCBI Taxonomy" id="357466"/>
    <lineage>
        <taxon>Eukaryota</taxon>
        <taxon>Viridiplantae</taxon>
        <taxon>Streptophyta</taxon>
        <taxon>Embryophyta</taxon>
        <taxon>Tracheophyta</taxon>
        <taxon>Spermatophyta</taxon>
        <taxon>Magnoliopsida</taxon>
        <taxon>Ranunculales</taxon>
        <taxon>Papaveraceae</taxon>
        <taxon>Papaveroideae</taxon>
        <taxon>Papaver</taxon>
    </lineage>
</organism>
<dbReference type="PANTHER" id="PTHR15852:SF29">
    <property type="entry name" value="PLASTID TRANSCRIPTIONALLY ACTIVE PROTEIN"/>
    <property type="match status" value="1"/>
</dbReference>
<dbReference type="EMBL" id="JAJJMB010007708">
    <property type="protein sequence ID" value="KAI3928813.1"/>
    <property type="molecule type" value="Genomic_DNA"/>
</dbReference>
<dbReference type="InterPro" id="IPR036410">
    <property type="entry name" value="HSP_DnaJ_Cys-rich_dom_sf"/>
</dbReference>
<reference evidence="2" key="1">
    <citation type="submission" date="2022-04" db="EMBL/GenBank/DDBJ databases">
        <title>A functionally conserved STORR gene fusion in Papaver species that diverged 16.8 million years ago.</title>
        <authorList>
            <person name="Catania T."/>
        </authorList>
    </citation>
    <scope>NUCLEOTIDE SEQUENCE</scope>
    <source>
        <strain evidence="2">S-188037</strain>
    </source>
</reference>
<gene>
    <name evidence="2" type="ORF">MKW98_024414</name>
</gene>
<keyword evidence="3" id="KW-1185">Reference proteome</keyword>
<comment type="caution">
    <text evidence="2">The sequence shown here is derived from an EMBL/GenBank/DDBJ whole genome shotgun (WGS) entry which is preliminary data.</text>
</comment>
<sequence length="166" mass="18345">MIFHQASLPLPFKLFNLPIFQTTLYVKEILSLILSSNWYQIQFLQQLTRARLVCILRDMVGGVPEPLRKLGTTAGILFGGVITLSLASTLTIRALQTVSEAKRKKGASPCGVCRGKGFYICKLCKGNSTVEWSPLYDPVVINPCLCPTCEGNRVQRCLNCLGKGYC</sequence>
<keyword evidence="1" id="KW-1133">Transmembrane helix</keyword>
<evidence type="ECO:0000313" key="2">
    <source>
        <dbReference type="EMBL" id="KAI3928813.1"/>
    </source>
</evidence>
<dbReference type="SUPFAM" id="SSF57938">
    <property type="entry name" value="DnaJ/Hsp40 cysteine-rich domain"/>
    <property type="match status" value="1"/>
</dbReference>
<accession>A0AAD4SYC4</accession>
<proteinExistence type="predicted"/>
<dbReference type="AlphaFoldDB" id="A0AAD4SYC4"/>
<protein>
    <submittedName>
        <fullName evidence="2">Uncharacterized protein</fullName>
    </submittedName>
</protein>
<name>A0AAD4SYC4_9MAGN</name>
<keyword evidence="1" id="KW-0812">Transmembrane</keyword>